<dbReference type="InterPro" id="IPR036390">
    <property type="entry name" value="WH_DNA-bd_sf"/>
</dbReference>
<dbReference type="PROSITE" id="PS51078">
    <property type="entry name" value="ICLR_ED"/>
    <property type="match status" value="1"/>
</dbReference>
<evidence type="ECO:0000313" key="6">
    <source>
        <dbReference type="EMBL" id="OWT54525.1"/>
    </source>
</evidence>
<dbReference type="Gene3D" id="3.30.450.40">
    <property type="match status" value="1"/>
</dbReference>
<dbReference type="SUPFAM" id="SSF63829">
    <property type="entry name" value="Calcium-dependent phosphotriesterase"/>
    <property type="match status" value="1"/>
</dbReference>
<dbReference type="GO" id="GO:0003700">
    <property type="term" value="F:DNA-binding transcription factor activity"/>
    <property type="evidence" value="ECO:0007669"/>
    <property type="project" value="TreeGrafter"/>
</dbReference>
<dbReference type="InterPro" id="IPR029016">
    <property type="entry name" value="GAF-like_dom_sf"/>
</dbReference>
<dbReference type="CDD" id="cd00090">
    <property type="entry name" value="HTH_ARSR"/>
    <property type="match status" value="1"/>
</dbReference>
<dbReference type="SUPFAM" id="SSF46785">
    <property type="entry name" value="Winged helix' DNA-binding domain"/>
    <property type="match status" value="1"/>
</dbReference>
<evidence type="ECO:0000256" key="3">
    <source>
        <dbReference type="ARBA" id="ARBA00023163"/>
    </source>
</evidence>
<dbReference type="OrthoDB" id="13103at2"/>
<dbReference type="InterPro" id="IPR011991">
    <property type="entry name" value="ArsR-like_HTH"/>
</dbReference>
<dbReference type="Pfam" id="PF01614">
    <property type="entry name" value="IclR_C"/>
    <property type="match status" value="1"/>
</dbReference>
<feature type="domain" description="IclR-ED" evidence="5">
    <location>
        <begin position="72"/>
        <end position="255"/>
    </location>
</feature>
<dbReference type="InterPro" id="IPR005471">
    <property type="entry name" value="Tscrpt_reg_IclR_N"/>
</dbReference>
<comment type="caution">
    <text evidence="6">The sequence shown here is derived from an EMBL/GenBank/DDBJ whole genome shotgun (WGS) entry which is preliminary data.</text>
</comment>
<dbReference type="Gene3D" id="1.10.10.10">
    <property type="entry name" value="Winged helix-like DNA-binding domain superfamily/Winged helix DNA-binding domain"/>
    <property type="match status" value="1"/>
</dbReference>
<keyword evidence="7" id="KW-1185">Reference proteome</keyword>
<dbReference type="InterPro" id="IPR014757">
    <property type="entry name" value="Tscrpt_reg_IclR_C"/>
</dbReference>
<evidence type="ECO:0000259" key="5">
    <source>
        <dbReference type="PROSITE" id="PS51078"/>
    </source>
</evidence>
<dbReference type="EMBL" id="NJIH01000015">
    <property type="protein sequence ID" value="OWT54525.1"/>
    <property type="molecule type" value="Genomic_DNA"/>
</dbReference>
<keyword evidence="1" id="KW-0805">Transcription regulation</keyword>
<dbReference type="InterPro" id="IPR005511">
    <property type="entry name" value="SMP-30"/>
</dbReference>
<keyword evidence="3" id="KW-0804">Transcription</keyword>
<dbReference type="PROSITE" id="PS51077">
    <property type="entry name" value="HTH_ICLR"/>
    <property type="match status" value="1"/>
</dbReference>
<dbReference type="PRINTS" id="PR01790">
    <property type="entry name" value="SMP30FAMILY"/>
</dbReference>
<dbReference type="InterPro" id="IPR036388">
    <property type="entry name" value="WH-like_DNA-bd_sf"/>
</dbReference>
<dbReference type="GO" id="GO:0045892">
    <property type="term" value="P:negative regulation of DNA-templated transcription"/>
    <property type="evidence" value="ECO:0007669"/>
    <property type="project" value="TreeGrafter"/>
</dbReference>
<dbReference type="RefSeq" id="WP_088605714.1">
    <property type="nucleotide sequence ID" value="NZ_NJIH01000015.1"/>
</dbReference>
<dbReference type="InterPro" id="IPR013658">
    <property type="entry name" value="SGL"/>
</dbReference>
<dbReference type="PANTHER" id="PTHR30136">
    <property type="entry name" value="HELIX-TURN-HELIX TRANSCRIPTIONAL REGULATOR, ICLR FAMILY"/>
    <property type="match status" value="1"/>
</dbReference>
<name>A0A225LZF0_9BURK</name>
<sequence>MNTRPGDGTGALEKAIDILDEISRHPSGISQGDLAARLELPRTTIYRLLATLVARGLVSREDVGRTYSLGMRYVEIAHQNYAMQNLVGAAAQELRDLRDLTGETTYIGKLEGAAVISLERYDGAHDHRSNAELGLRKAVHATGQGKALLAALPAAQQKELLDKIHLEPLTPHTLTDRRHLKRQLQLIKARGWSIDDEENVPGVRCVAAAVIDSFGMVRGAISLAGPAYRLPISRLELLGPELVEAARRIGLRLEGIAGAPSSSGPLVVPGSASLYGAYPYWDNHRAELIWADTLAPALRRANADTQTRTRLDKPITGLFLQGTELCATHDQGAVLIGPEGNIRPLPEWRPISFQAITNRPNGEIWAALRGPHGTAIGRLNSTAAFRRQWYTDETIECLRWTNDGKLLYATAQQSGAILLFRPGSDRIHRITSVPRGAGQLSGIAIDALGRIWTTMRHGWSVMTFRDDGVLERTTPLPVPFSTGIEIGGKELDTVYVTTARQPVMLNELKIAPLSGHVFRFPSR</sequence>
<dbReference type="InterPro" id="IPR050707">
    <property type="entry name" value="HTH_MetabolicPath_Reg"/>
</dbReference>
<dbReference type="Proteomes" id="UP000214603">
    <property type="component" value="Unassembled WGS sequence"/>
</dbReference>
<dbReference type="AlphaFoldDB" id="A0A225LZF0"/>
<dbReference type="SUPFAM" id="SSF55781">
    <property type="entry name" value="GAF domain-like"/>
    <property type="match status" value="1"/>
</dbReference>
<dbReference type="Gene3D" id="2.120.10.30">
    <property type="entry name" value="TolB, C-terminal domain"/>
    <property type="match status" value="1"/>
</dbReference>
<dbReference type="PANTHER" id="PTHR30136:SF35">
    <property type="entry name" value="HTH-TYPE TRANSCRIPTIONAL REGULATOR RV1719"/>
    <property type="match status" value="1"/>
</dbReference>
<feature type="domain" description="HTH iclR-type" evidence="4">
    <location>
        <begin position="9"/>
        <end position="71"/>
    </location>
</feature>
<reference evidence="7" key="1">
    <citation type="submission" date="2017-06" db="EMBL/GenBank/DDBJ databases">
        <title>Herbaspirillum phytohormonus sp. nov., isolated from the root nodule of Robinia pseudoacacia in lead-zinc mine.</title>
        <authorList>
            <person name="Fan M."/>
            <person name="Lin Y."/>
        </authorList>
    </citation>
    <scope>NUCLEOTIDE SEQUENCE [LARGE SCALE GENOMIC DNA]</scope>
    <source>
        <strain evidence="7">SC-089</strain>
    </source>
</reference>
<gene>
    <name evidence="6" type="ORF">CEY11_22680</name>
</gene>
<dbReference type="GO" id="GO:0003677">
    <property type="term" value="F:DNA binding"/>
    <property type="evidence" value="ECO:0007669"/>
    <property type="project" value="UniProtKB-KW"/>
</dbReference>
<evidence type="ECO:0000313" key="7">
    <source>
        <dbReference type="Proteomes" id="UP000214603"/>
    </source>
</evidence>
<protein>
    <submittedName>
        <fullName evidence="6">IclR family transcriptional regulator</fullName>
    </submittedName>
</protein>
<organism evidence="6 7">
    <name type="scientific">Candidimonas nitroreducens</name>
    <dbReference type="NCBI Taxonomy" id="683354"/>
    <lineage>
        <taxon>Bacteria</taxon>
        <taxon>Pseudomonadati</taxon>
        <taxon>Pseudomonadota</taxon>
        <taxon>Betaproteobacteria</taxon>
        <taxon>Burkholderiales</taxon>
        <taxon>Alcaligenaceae</taxon>
        <taxon>Candidimonas</taxon>
    </lineage>
</organism>
<dbReference type="SMART" id="SM00346">
    <property type="entry name" value="HTH_ICLR"/>
    <property type="match status" value="1"/>
</dbReference>
<proteinExistence type="predicted"/>
<evidence type="ECO:0000256" key="2">
    <source>
        <dbReference type="ARBA" id="ARBA00023125"/>
    </source>
</evidence>
<evidence type="ECO:0000259" key="4">
    <source>
        <dbReference type="PROSITE" id="PS51077"/>
    </source>
</evidence>
<dbReference type="Pfam" id="PF08450">
    <property type="entry name" value="SGL"/>
    <property type="match status" value="1"/>
</dbReference>
<dbReference type="InterPro" id="IPR011042">
    <property type="entry name" value="6-blade_b-propeller_TolB-like"/>
</dbReference>
<dbReference type="Pfam" id="PF09339">
    <property type="entry name" value="HTH_IclR"/>
    <property type="match status" value="1"/>
</dbReference>
<evidence type="ECO:0000256" key="1">
    <source>
        <dbReference type="ARBA" id="ARBA00023015"/>
    </source>
</evidence>
<keyword evidence="2" id="KW-0238">DNA-binding</keyword>
<accession>A0A225LZF0</accession>